<dbReference type="Pfam" id="PF01187">
    <property type="entry name" value="MIF"/>
    <property type="match status" value="1"/>
</dbReference>
<protein>
    <submittedName>
        <fullName evidence="2">Uncharacterized protein</fullName>
    </submittedName>
</protein>
<reference evidence="2" key="1">
    <citation type="journal article" date="2022" name="Front. Genet.">
        <title>Chromosome-Scale Assembly of the Dendrobium nobile Genome Provides Insights Into the Molecular Mechanism of the Biosynthesis of the Medicinal Active Ingredient of Dendrobium.</title>
        <authorList>
            <person name="Xu Q."/>
            <person name="Niu S.-C."/>
            <person name="Li K.-L."/>
            <person name="Zheng P.-J."/>
            <person name="Zhang X.-J."/>
            <person name="Jia Y."/>
            <person name="Liu Y."/>
            <person name="Niu Y.-X."/>
            <person name="Yu L.-H."/>
            <person name="Chen D.-F."/>
            <person name="Zhang G.-Q."/>
        </authorList>
    </citation>
    <scope>NUCLEOTIDE SEQUENCE</scope>
    <source>
        <tissue evidence="2">Leaf</tissue>
    </source>
</reference>
<dbReference type="EMBL" id="JAGYWB010000017">
    <property type="protein sequence ID" value="KAI0493504.1"/>
    <property type="molecule type" value="Genomic_DNA"/>
</dbReference>
<dbReference type="GO" id="GO:0050178">
    <property type="term" value="F:phenylpyruvate tautomerase activity"/>
    <property type="evidence" value="ECO:0007669"/>
    <property type="project" value="TreeGrafter"/>
</dbReference>
<dbReference type="PANTHER" id="PTHR11954:SF42">
    <property type="entry name" value="TAUTOMERASE_MIF SUPERFAMILY PROTEIN"/>
    <property type="match status" value="1"/>
</dbReference>
<comment type="caution">
    <text evidence="2">The sequence shown here is derived from an EMBL/GenBank/DDBJ whole genome shotgun (WGS) entry which is preliminary data.</text>
</comment>
<sequence length="100" mass="10796">MPCLNLSTNVGLTGVETPSILSEETKIVAKLINKPKAYVMIVLKGSVPISFGGAEEPSCICKSGAQCYNLDLETKSKMLRRSKTSTSSWDEDRVWSAAAL</sequence>
<dbReference type="Proteomes" id="UP000829196">
    <property type="component" value="Unassembled WGS sequence"/>
</dbReference>
<dbReference type="OrthoDB" id="255819at2759"/>
<evidence type="ECO:0000313" key="3">
    <source>
        <dbReference type="Proteomes" id="UP000829196"/>
    </source>
</evidence>
<proteinExistence type="inferred from homology"/>
<comment type="similarity">
    <text evidence="1">Belongs to the MIF family.</text>
</comment>
<dbReference type="GO" id="GO:0005615">
    <property type="term" value="C:extracellular space"/>
    <property type="evidence" value="ECO:0007669"/>
    <property type="project" value="TreeGrafter"/>
</dbReference>
<dbReference type="SUPFAM" id="SSF55331">
    <property type="entry name" value="Tautomerase/MIF"/>
    <property type="match status" value="1"/>
</dbReference>
<dbReference type="InterPro" id="IPR001398">
    <property type="entry name" value="Macrophage_inhib_fac"/>
</dbReference>
<organism evidence="2 3">
    <name type="scientific">Dendrobium nobile</name>
    <name type="common">Orchid</name>
    <dbReference type="NCBI Taxonomy" id="94219"/>
    <lineage>
        <taxon>Eukaryota</taxon>
        <taxon>Viridiplantae</taxon>
        <taxon>Streptophyta</taxon>
        <taxon>Embryophyta</taxon>
        <taxon>Tracheophyta</taxon>
        <taxon>Spermatophyta</taxon>
        <taxon>Magnoliopsida</taxon>
        <taxon>Liliopsida</taxon>
        <taxon>Asparagales</taxon>
        <taxon>Orchidaceae</taxon>
        <taxon>Epidendroideae</taxon>
        <taxon>Malaxideae</taxon>
        <taxon>Dendrobiinae</taxon>
        <taxon>Dendrobium</taxon>
    </lineage>
</organism>
<dbReference type="InterPro" id="IPR014347">
    <property type="entry name" value="Tautomerase/MIF_sf"/>
</dbReference>
<keyword evidence="3" id="KW-1185">Reference proteome</keyword>
<evidence type="ECO:0000313" key="2">
    <source>
        <dbReference type="EMBL" id="KAI0493504.1"/>
    </source>
</evidence>
<evidence type="ECO:0000256" key="1">
    <source>
        <dbReference type="ARBA" id="ARBA00005851"/>
    </source>
</evidence>
<gene>
    <name evidence="2" type="ORF">KFK09_023622</name>
</gene>
<accession>A0A8T3ABS6</accession>
<dbReference type="PANTHER" id="PTHR11954">
    <property type="entry name" value="D-DOPACHROME DECARBOXYLASE"/>
    <property type="match status" value="1"/>
</dbReference>
<dbReference type="Gene3D" id="3.30.429.10">
    <property type="entry name" value="Macrophage Migration Inhibitory Factor"/>
    <property type="match status" value="1"/>
</dbReference>
<dbReference type="AlphaFoldDB" id="A0A8T3ABS6"/>
<name>A0A8T3ABS6_DENNO</name>
<dbReference type="SMR" id="A0A8T3ABS6"/>